<protein>
    <submittedName>
        <fullName evidence="7">Alkylation response protein AidB-like acyl-CoA dehydrogenase</fullName>
    </submittedName>
</protein>
<dbReference type="Proteomes" id="UP000321304">
    <property type="component" value="Unassembled WGS sequence"/>
</dbReference>
<feature type="domain" description="Acyl-CoA oxidase/dehydrogenase middle" evidence="4">
    <location>
        <begin position="139"/>
        <end position="227"/>
    </location>
</feature>
<dbReference type="Gene3D" id="1.20.140.10">
    <property type="entry name" value="Butyryl-CoA Dehydrogenase, subunit A, domain 3"/>
    <property type="match status" value="1"/>
</dbReference>
<dbReference type="Gene3D" id="2.40.110.10">
    <property type="entry name" value="Butyryl-CoA Dehydrogenase, subunit A, domain 2"/>
    <property type="match status" value="1"/>
</dbReference>
<reference evidence="7 8" key="1">
    <citation type="submission" date="2019-06" db="EMBL/GenBank/DDBJ databases">
        <title>Genomic Encyclopedia of Type Strains, Phase IV (KMG-V): Genome sequencing to study the core and pangenomes of soil and plant-associated prokaryotes.</title>
        <authorList>
            <person name="Whitman W."/>
        </authorList>
    </citation>
    <scope>NUCLEOTIDE SEQUENCE [LARGE SCALE GENOMIC DNA]</scope>
    <source>
        <strain evidence="7 8">BR 10355</strain>
    </source>
</reference>
<feature type="domain" description="Acyl-CoA dehydrogenase/oxidase N-terminal" evidence="5">
    <location>
        <begin position="40"/>
        <end position="134"/>
    </location>
</feature>
<dbReference type="GO" id="GO:0016712">
    <property type="term" value="F:oxidoreductase activity, acting on paired donors, with incorporation or reduction of molecular oxygen, reduced flavin or flavoprotein as one donor, and incorporation of one atom of oxygen"/>
    <property type="evidence" value="ECO:0007669"/>
    <property type="project" value="TreeGrafter"/>
</dbReference>
<dbReference type="AlphaFoldDB" id="A0A560LC83"/>
<dbReference type="GO" id="GO:0033539">
    <property type="term" value="P:fatty acid beta-oxidation using acyl-CoA dehydrogenase"/>
    <property type="evidence" value="ECO:0007669"/>
    <property type="project" value="TreeGrafter"/>
</dbReference>
<organism evidence="7 8">
    <name type="scientific">Bradyrhizobium macuxiense</name>
    <dbReference type="NCBI Taxonomy" id="1755647"/>
    <lineage>
        <taxon>Bacteria</taxon>
        <taxon>Pseudomonadati</taxon>
        <taxon>Pseudomonadota</taxon>
        <taxon>Alphaproteobacteria</taxon>
        <taxon>Hyphomicrobiales</taxon>
        <taxon>Nitrobacteraceae</taxon>
        <taxon>Bradyrhizobium</taxon>
    </lineage>
</organism>
<dbReference type="GO" id="GO:0050660">
    <property type="term" value="F:flavin adenine dinucleotide binding"/>
    <property type="evidence" value="ECO:0007669"/>
    <property type="project" value="InterPro"/>
</dbReference>
<dbReference type="RefSeq" id="WP_208764068.1">
    <property type="nucleotide sequence ID" value="NZ_VITY01000011.1"/>
</dbReference>
<dbReference type="GO" id="GO:0005737">
    <property type="term" value="C:cytoplasm"/>
    <property type="evidence" value="ECO:0007669"/>
    <property type="project" value="TreeGrafter"/>
</dbReference>
<evidence type="ECO:0000259" key="5">
    <source>
        <dbReference type="Pfam" id="PF02771"/>
    </source>
</evidence>
<dbReference type="PANTHER" id="PTHR48083">
    <property type="entry name" value="MEDIUM-CHAIN SPECIFIC ACYL-COA DEHYDROGENASE, MITOCHONDRIAL-RELATED"/>
    <property type="match status" value="1"/>
</dbReference>
<dbReference type="Pfam" id="PF08028">
    <property type="entry name" value="Acyl-CoA_dh_2"/>
    <property type="match status" value="1"/>
</dbReference>
<dbReference type="InterPro" id="IPR006091">
    <property type="entry name" value="Acyl-CoA_Oxase/DH_mid-dom"/>
</dbReference>
<feature type="domain" description="Acyl-CoA dehydrogenase C-terminal" evidence="6">
    <location>
        <begin position="257"/>
        <end position="388"/>
    </location>
</feature>
<dbReference type="PANTHER" id="PTHR48083:SF19">
    <property type="entry name" value="FLAVIN-DEPENDENT MONOOXYGENASE, OXYGENASE SUBUNIT HSAA"/>
    <property type="match status" value="1"/>
</dbReference>
<accession>A0A560LC83</accession>
<dbReference type="SUPFAM" id="SSF56645">
    <property type="entry name" value="Acyl-CoA dehydrogenase NM domain-like"/>
    <property type="match status" value="1"/>
</dbReference>
<dbReference type="Gene3D" id="1.10.540.10">
    <property type="entry name" value="Acyl-CoA dehydrogenase/oxidase, N-terminal domain"/>
    <property type="match status" value="1"/>
</dbReference>
<gene>
    <name evidence="7" type="ORF">FBZ93_111220</name>
</gene>
<dbReference type="GO" id="GO:0003995">
    <property type="term" value="F:acyl-CoA dehydrogenase activity"/>
    <property type="evidence" value="ECO:0007669"/>
    <property type="project" value="TreeGrafter"/>
</dbReference>
<dbReference type="InterPro" id="IPR036250">
    <property type="entry name" value="AcylCo_DH-like_C"/>
</dbReference>
<comment type="similarity">
    <text evidence="3">Belongs to the HpaH/HsaA monooxygenase family.</text>
</comment>
<dbReference type="InterPro" id="IPR013107">
    <property type="entry name" value="Acyl-CoA_DH_C"/>
</dbReference>
<dbReference type="InterPro" id="IPR009100">
    <property type="entry name" value="AcylCoA_DH/oxidase_NM_dom_sf"/>
</dbReference>
<dbReference type="Pfam" id="PF02770">
    <property type="entry name" value="Acyl-CoA_dh_M"/>
    <property type="match status" value="1"/>
</dbReference>
<evidence type="ECO:0000256" key="3">
    <source>
        <dbReference type="ARBA" id="ARBA00049661"/>
    </source>
</evidence>
<keyword evidence="2" id="KW-0560">Oxidoreductase</keyword>
<comment type="caution">
    <text evidence="7">The sequence shown here is derived from an EMBL/GenBank/DDBJ whole genome shotgun (WGS) entry which is preliminary data.</text>
</comment>
<dbReference type="InterPro" id="IPR046373">
    <property type="entry name" value="Acyl-CoA_Oxase/DH_mid-dom_sf"/>
</dbReference>
<sequence length="423" mass="45437">MLRGDSIDLKMNESGTMTIHVASPTKSDDELQTRFAPIFEKIAAGAVARERSRTLPFDEIQLLKDAGFGALRVPLEFGGLGATPRQTFDLLIGLAVADSNLPQALRAHFNLVEDLRLNKDETVKARWLKAIANGALFGVAVTEPGVGAVDRYRTAVTSEGTALRLNGTKYYTTGTLYADHLIVAADHDGKRVTVLVDTSQPGVDVQDDWDGFGQRLTASGTAEFKDVTVLPDRIVGPGYGTEGRVFGTAHVQLILLATLAGIAKRAAIDTTEWIKARTRTFSHAVADLPRNDPLVQQVIGQLFSAAFGARATVLAAVDELARTLDGRHQDPQQLDASELAAAEAQVVVIKLVLDAVTALFEVGGASLSSEKLAIDRHWRNARTIASHNPAIFKLRAIGAHELNGETLPYAWSAGVRRAGQHIG</sequence>
<evidence type="ECO:0000259" key="4">
    <source>
        <dbReference type="Pfam" id="PF02770"/>
    </source>
</evidence>
<dbReference type="EMBL" id="VITY01000011">
    <property type="protein sequence ID" value="TWB93181.1"/>
    <property type="molecule type" value="Genomic_DNA"/>
</dbReference>
<evidence type="ECO:0000256" key="2">
    <source>
        <dbReference type="ARBA" id="ARBA00023002"/>
    </source>
</evidence>
<keyword evidence="1" id="KW-0285">Flavoprotein</keyword>
<evidence type="ECO:0000313" key="8">
    <source>
        <dbReference type="Proteomes" id="UP000321304"/>
    </source>
</evidence>
<dbReference type="InterPro" id="IPR050741">
    <property type="entry name" value="Acyl-CoA_dehydrogenase"/>
</dbReference>
<dbReference type="InterPro" id="IPR037069">
    <property type="entry name" value="AcylCoA_DH/ox_N_sf"/>
</dbReference>
<evidence type="ECO:0000259" key="6">
    <source>
        <dbReference type="Pfam" id="PF08028"/>
    </source>
</evidence>
<evidence type="ECO:0000313" key="7">
    <source>
        <dbReference type="EMBL" id="TWB93181.1"/>
    </source>
</evidence>
<dbReference type="SUPFAM" id="SSF47203">
    <property type="entry name" value="Acyl-CoA dehydrogenase C-terminal domain-like"/>
    <property type="match status" value="1"/>
</dbReference>
<dbReference type="InterPro" id="IPR013786">
    <property type="entry name" value="AcylCoA_DH/ox_N"/>
</dbReference>
<proteinExistence type="inferred from homology"/>
<keyword evidence="8" id="KW-1185">Reference proteome</keyword>
<dbReference type="Pfam" id="PF02771">
    <property type="entry name" value="Acyl-CoA_dh_N"/>
    <property type="match status" value="1"/>
</dbReference>
<dbReference type="PIRSF" id="PIRSF016578">
    <property type="entry name" value="HsaA"/>
    <property type="match status" value="1"/>
</dbReference>
<evidence type="ECO:0000256" key="1">
    <source>
        <dbReference type="ARBA" id="ARBA00022630"/>
    </source>
</evidence>
<name>A0A560LC83_9BRAD</name>